<dbReference type="InterPro" id="IPR052513">
    <property type="entry name" value="Thioester_dehydratase-like"/>
</dbReference>
<dbReference type="RefSeq" id="WP_317571425.1">
    <property type="nucleotide sequence ID" value="NZ_JAWLKA010000036.1"/>
</dbReference>
<organism evidence="3 4">
    <name type="scientific">Rhodococcus jostii</name>
    <dbReference type="NCBI Taxonomy" id="132919"/>
    <lineage>
        <taxon>Bacteria</taxon>
        <taxon>Bacillati</taxon>
        <taxon>Actinomycetota</taxon>
        <taxon>Actinomycetes</taxon>
        <taxon>Mycobacteriales</taxon>
        <taxon>Nocardiaceae</taxon>
        <taxon>Rhodococcus</taxon>
    </lineage>
</organism>
<feature type="domain" description="ChsH2 C-terminal OB-fold" evidence="1">
    <location>
        <begin position="89"/>
        <end position="155"/>
    </location>
</feature>
<dbReference type="Proteomes" id="UP001185737">
    <property type="component" value="Unassembled WGS sequence"/>
</dbReference>
<gene>
    <name evidence="3" type="ORF">R3Q59_38190</name>
</gene>
<sequence length="172" mass="19339">MIDETVPIWSVKQAILRCHVSRWRRAIHHKRRGSPMPVKDIPIPTPVTQPYWDALDRHELMIQRCAQCSAANFYPRLACPSCGSRRIDWVRASGRASLHSYVINHVPAPGFEDEVPYVIAIVQLEEGPRMMTNLREVVIAPEALPLDMALEVTFEGCGGRTLPMFRPAGTAA</sequence>
<accession>A0ABU4CRX5</accession>
<dbReference type="Gene3D" id="6.10.30.10">
    <property type="match status" value="1"/>
</dbReference>
<dbReference type="InterPro" id="IPR022002">
    <property type="entry name" value="ChsH2_Znr"/>
</dbReference>
<evidence type="ECO:0000313" key="3">
    <source>
        <dbReference type="EMBL" id="MDV6286318.1"/>
    </source>
</evidence>
<evidence type="ECO:0000259" key="2">
    <source>
        <dbReference type="Pfam" id="PF12172"/>
    </source>
</evidence>
<evidence type="ECO:0000259" key="1">
    <source>
        <dbReference type="Pfam" id="PF01796"/>
    </source>
</evidence>
<dbReference type="InterPro" id="IPR012340">
    <property type="entry name" value="NA-bd_OB-fold"/>
</dbReference>
<keyword evidence="4" id="KW-1185">Reference proteome</keyword>
<dbReference type="Pfam" id="PF01796">
    <property type="entry name" value="OB_ChsH2_C"/>
    <property type="match status" value="1"/>
</dbReference>
<protein>
    <submittedName>
        <fullName evidence="3">Zn-ribbon domain-containing OB-fold protein</fullName>
    </submittedName>
</protein>
<dbReference type="PANTHER" id="PTHR34075:SF5">
    <property type="entry name" value="BLR3430 PROTEIN"/>
    <property type="match status" value="1"/>
</dbReference>
<name>A0ABU4CRX5_RHOJO</name>
<dbReference type="EMBL" id="JAWLKA010000036">
    <property type="protein sequence ID" value="MDV6286318.1"/>
    <property type="molecule type" value="Genomic_DNA"/>
</dbReference>
<dbReference type="SUPFAM" id="SSF50249">
    <property type="entry name" value="Nucleic acid-binding proteins"/>
    <property type="match status" value="1"/>
</dbReference>
<proteinExistence type="predicted"/>
<comment type="caution">
    <text evidence="3">The sequence shown here is derived from an EMBL/GenBank/DDBJ whole genome shotgun (WGS) entry which is preliminary data.</text>
</comment>
<dbReference type="Pfam" id="PF12172">
    <property type="entry name" value="zf-ChsH2"/>
    <property type="match status" value="1"/>
</dbReference>
<feature type="domain" description="ChsH2 rubredoxin-like zinc ribbon" evidence="2">
    <location>
        <begin position="52"/>
        <end position="86"/>
    </location>
</feature>
<dbReference type="PANTHER" id="PTHR34075">
    <property type="entry name" value="BLR3430 PROTEIN"/>
    <property type="match status" value="1"/>
</dbReference>
<evidence type="ECO:0000313" key="4">
    <source>
        <dbReference type="Proteomes" id="UP001185737"/>
    </source>
</evidence>
<reference evidence="3 4" key="1">
    <citation type="submission" date="2023-10" db="EMBL/GenBank/DDBJ databases">
        <title>Development of a sustainable strategy for remediation of hydrocarbon-contaminated territories based on the waste exchange concept.</title>
        <authorList>
            <person name="Krivoruchko A."/>
        </authorList>
    </citation>
    <scope>NUCLEOTIDE SEQUENCE [LARGE SCALE GENOMIC DNA]</scope>
    <source>
        <strain evidence="3 4">IEGM 60</strain>
    </source>
</reference>
<dbReference type="InterPro" id="IPR002878">
    <property type="entry name" value="ChsH2_C"/>
</dbReference>